<dbReference type="HOGENOM" id="CLU_1650821_0_0_5"/>
<evidence type="ECO:0000256" key="1">
    <source>
        <dbReference type="SAM" id="Coils"/>
    </source>
</evidence>
<accession>A0A0B7J184</accession>
<dbReference type="RefSeq" id="WP_023507266.1">
    <property type="nucleotide sequence ID" value="NZ_LN794217.1"/>
</dbReference>
<dbReference type="InterPro" id="IPR011990">
    <property type="entry name" value="TPR-like_helical_dom_sf"/>
</dbReference>
<evidence type="ECO:0000313" key="2">
    <source>
        <dbReference type="EMBL" id="CEO16700.1"/>
    </source>
</evidence>
<evidence type="ECO:0008006" key="4">
    <source>
        <dbReference type="Google" id="ProtNLM"/>
    </source>
</evidence>
<sequence length="167" mass="19395">MKELIEFLEKRGLKWEADSLRKGDTTLSLSYNNIGDTTLKTINGYLQRNKTIAEKKAESLNAEGNNLCSQEKYDEAIEKYKAAIKIKKGLDGYSYRADNLYEKNKTNAEKEYKEQQKQVLSAKNINIVDDNLTKWKKLVIDIKEKNQVDTQNLIKHINQDELNNFDE</sequence>
<dbReference type="Proteomes" id="UP000018149">
    <property type="component" value="Chromosome I"/>
</dbReference>
<keyword evidence="1" id="KW-0175">Coiled coil</keyword>
<dbReference type="SUPFAM" id="SSF48452">
    <property type="entry name" value="TPR-like"/>
    <property type="match status" value="1"/>
</dbReference>
<dbReference type="STRING" id="109232.RMONA_01410"/>
<gene>
    <name evidence="2" type="ORF">RMONA_01410</name>
</gene>
<feature type="coiled-coil region" evidence="1">
    <location>
        <begin position="98"/>
        <end position="125"/>
    </location>
</feature>
<protein>
    <recommendedName>
        <fullName evidence="4">Tetratricopeptide repeat protein</fullName>
    </recommendedName>
</protein>
<dbReference type="AlphaFoldDB" id="A0A0B7J184"/>
<name>A0A0B7J184_9RICK</name>
<keyword evidence="3" id="KW-1185">Reference proteome</keyword>
<dbReference type="KEGG" id="rmc:RMONA_01410"/>
<reference evidence="2 3" key="1">
    <citation type="submission" date="2015-01" db="EMBL/GenBank/DDBJ databases">
        <title>Draft genome sequence of Rickettsia monacensis strain IrR/Munich.</title>
        <authorList>
            <person name="Felsheim R.F."/>
            <person name="Johnson S.L."/>
            <person name="Kurtti T.J."/>
            <person name="Munderloh U.G."/>
        </authorList>
    </citation>
    <scope>NUCLEOTIDE SEQUENCE [LARGE SCALE GENOMIC DNA]</scope>
    <source>
        <strain evidence="2 3">IrR/Munich</strain>
    </source>
</reference>
<dbReference type="EMBL" id="LN794217">
    <property type="protein sequence ID" value="CEO16700.1"/>
    <property type="molecule type" value="Genomic_DNA"/>
</dbReference>
<organism evidence="2 3">
    <name type="scientific">Rickettsia monacensis</name>
    <dbReference type="NCBI Taxonomy" id="109232"/>
    <lineage>
        <taxon>Bacteria</taxon>
        <taxon>Pseudomonadati</taxon>
        <taxon>Pseudomonadota</taxon>
        <taxon>Alphaproteobacteria</taxon>
        <taxon>Rickettsiales</taxon>
        <taxon>Rickettsiaceae</taxon>
        <taxon>Rickettsieae</taxon>
        <taxon>Rickettsia</taxon>
        <taxon>spotted fever group</taxon>
    </lineage>
</organism>
<proteinExistence type="predicted"/>
<dbReference type="Gene3D" id="1.25.40.10">
    <property type="entry name" value="Tetratricopeptide repeat domain"/>
    <property type="match status" value="1"/>
</dbReference>
<evidence type="ECO:0000313" key="3">
    <source>
        <dbReference type="Proteomes" id="UP000018149"/>
    </source>
</evidence>